<accession>U7QFS2</accession>
<gene>
    <name evidence="1" type="ORF">M595_3255</name>
</gene>
<dbReference type="RefSeq" id="WP_023066980.1">
    <property type="nucleotide sequence ID" value="NZ_AUZM01000030.1"/>
</dbReference>
<dbReference type="Proteomes" id="UP000017127">
    <property type="component" value="Unassembled WGS sequence"/>
</dbReference>
<dbReference type="AlphaFoldDB" id="U7QFS2"/>
<keyword evidence="2" id="KW-1185">Reference proteome</keyword>
<sequence>MGDENGKFYAAAGDQDFAVIADFDFTQDVIQLNGTASQFTLAPVEQSGVSGLGIIAG</sequence>
<proteinExistence type="predicted"/>
<comment type="caution">
    <text evidence="1">The sequence shown here is derived from an EMBL/GenBank/DDBJ whole genome shotgun (WGS) entry which is preliminary data.</text>
</comment>
<organism evidence="1 2">
    <name type="scientific">Lyngbya aestuarii BL J</name>
    <dbReference type="NCBI Taxonomy" id="1348334"/>
    <lineage>
        <taxon>Bacteria</taxon>
        <taxon>Bacillati</taxon>
        <taxon>Cyanobacteriota</taxon>
        <taxon>Cyanophyceae</taxon>
        <taxon>Oscillatoriophycideae</taxon>
        <taxon>Oscillatoriales</taxon>
        <taxon>Microcoleaceae</taxon>
        <taxon>Lyngbya</taxon>
    </lineage>
</organism>
<reference evidence="1 2" key="1">
    <citation type="journal article" date="2013" name="Front. Microbiol.">
        <title>Comparative genomic analyses of the cyanobacterium, Lyngbya aestuarii BL J, a powerful hydrogen producer.</title>
        <authorList>
            <person name="Kothari A."/>
            <person name="Vaughn M."/>
            <person name="Garcia-Pichel F."/>
        </authorList>
    </citation>
    <scope>NUCLEOTIDE SEQUENCE [LARGE SCALE GENOMIC DNA]</scope>
    <source>
        <strain evidence="1 2">BL J</strain>
    </source>
</reference>
<dbReference type="EMBL" id="AUZM01000030">
    <property type="protein sequence ID" value="ERT06804.1"/>
    <property type="molecule type" value="Genomic_DNA"/>
</dbReference>
<evidence type="ECO:0000313" key="2">
    <source>
        <dbReference type="Proteomes" id="UP000017127"/>
    </source>
</evidence>
<protein>
    <submittedName>
        <fullName evidence="1">Uncharacterized protein</fullName>
    </submittedName>
</protein>
<evidence type="ECO:0000313" key="1">
    <source>
        <dbReference type="EMBL" id="ERT06804.1"/>
    </source>
</evidence>
<dbReference type="OrthoDB" id="439904at2"/>
<name>U7QFS2_9CYAN</name>